<dbReference type="CDD" id="cd16936">
    <property type="entry name" value="HATPase_RsbW-like"/>
    <property type="match status" value="1"/>
</dbReference>
<evidence type="ECO:0000259" key="2">
    <source>
        <dbReference type="Pfam" id="PF13581"/>
    </source>
</evidence>
<evidence type="ECO:0000313" key="3">
    <source>
        <dbReference type="EMBL" id="SNT14888.1"/>
    </source>
</evidence>
<dbReference type="AlphaFoldDB" id="A0A239KAT9"/>
<sequence>MVGMQLNPATIRLQPALDDLVRLVDAVESFAAEHGLRPADAHALTLAAEELFANTVKHSQPPAGYVEFTLGLADGVVTAVYIDDGAPFDPTARAAPDTTLPAELRPIGGLGIYFIQRTMQSFAYERLDGRNVLRFTRKLA</sequence>
<dbReference type="Gene3D" id="3.30.565.10">
    <property type="entry name" value="Histidine kinase-like ATPase, C-terminal domain"/>
    <property type="match status" value="1"/>
</dbReference>
<keyword evidence="1" id="KW-0723">Serine/threonine-protein kinase</keyword>
<evidence type="ECO:0000256" key="1">
    <source>
        <dbReference type="ARBA" id="ARBA00022527"/>
    </source>
</evidence>
<dbReference type="InterPro" id="IPR036890">
    <property type="entry name" value="HATPase_C_sf"/>
</dbReference>
<dbReference type="InterPro" id="IPR050267">
    <property type="entry name" value="Anti-sigma-factor_SerPK"/>
</dbReference>
<keyword evidence="3" id="KW-0808">Transferase</keyword>
<proteinExistence type="predicted"/>
<dbReference type="GO" id="GO:0004674">
    <property type="term" value="F:protein serine/threonine kinase activity"/>
    <property type="evidence" value="ECO:0007669"/>
    <property type="project" value="UniProtKB-KW"/>
</dbReference>
<dbReference type="PANTHER" id="PTHR35526">
    <property type="entry name" value="ANTI-SIGMA-F FACTOR RSBW-RELATED"/>
    <property type="match status" value="1"/>
</dbReference>
<dbReference type="Pfam" id="PF13581">
    <property type="entry name" value="HATPase_c_2"/>
    <property type="match status" value="1"/>
</dbReference>
<dbReference type="InterPro" id="IPR003594">
    <property type="entry name" value="HATPase_dom"/>
</dbReference>
<gene>
    <name evidence="3" type="ORF">SAMN05421770_104397</name>
</gene>
<dbReference type="PANTHER" id="PTHR35526:SF6">
    <property type="entry name" value="SLR1861 PROTEIN"/>
    <property type="match status" value="1"/>
</dbReference>
<organism evidence="3 4">
    <name type="scientific">Granulicella rosea</name>
    <dbReference type="NCBI Taxonomy" id="474952"/>
    <lineage>
        <taxon>Bacteria</taxon>
        <taxon>Pseudomonadati</taxon>
        <taxon>Acidobacteriota</taxon>
        <taxon>Terriglobia</taxon>
        <taxon>Terriglobales</taxon>
        <taxon>Acidobacteriaceae</taxon>
        <taxon>Granulicella</taxon>
    </lineage>
</organism>
<name>A0A239KAT9_9BACT</name>
<dbReference type="SUPFAM" id="SSF55874">
    <property type="entry name" value="ATPase domain of HSP90 chaperone/DNA topoisomerase II/histidine kinase"/>
    <property type="match status" value="1"/>
</dbReference>
<protein>
    <submittedName>
        <fullName evidence="3">Serine/threonine-protein kinase RsbW</fullName>
    </submittedName>
</protein>
<keyword evidence="4" id="KW-1185">Reference proteome</keyword>
<reference evidence="3 4" key="1">
    <citation type="submission" date="2017-06" db="EMBL/GenBank/DDBJ databases">
        <authorList>
            <person name="Kim H.J."/>
            <person name="Triplett B.A."/>
        </authorList>
    </citation>
    <scope>NUCLEOTIDE SEQUENCE [LARGE SCALE GENOMIC DNA]</scope>
    <source>
        <strain evidence="3 4">DSM 18704</strain>
    </source>
</reference>
<feature type="domain" description="Histidine kinase/HSP90-like ATPase" evidence="2">
    <location>
        <begin position="16"/>
        <end position="136"/>
    </location>
</feature>
<keyword evidence="3" id="KW-0418">Kinase</keyword>
<dbReference type="EMBL" id="FZOU01000004">
    <property type="protein sequence ID" value="SNT14888.1"/>
    <property type="molecule type" value="Genomic_DNA"/>
</dbReference>
<dbReference type="Proteomes" id="UP000198356">
    <property type="component" value="Unassembled WGS sequence"/>
</dbReference>
<dbReference type="OrthoDB" id="9792240at2"/>
<accession>A0A239KAT9</accession>
<evidence type="ECO:0000313" key="4">
    <source>
        <dbReference type="Proteomes" id="UP000198356"/>
    </source>
</evidence>